<keyword evidence="3" id="KW-1185">Reference proteome</keyword>
<dbReference type="InterPro" id="IPR007138">
    <property type="entry name" value="ABM_dom"/>
</dbReference>
<dbReference type="Gene3D" id="3.30.70.100">
    <property type="match status" value="1"/>
</dbReference>
<dbReference type="InterPro" id="IPR011008">
    <property type="entry name" value="Dimeric_a/b-barrel"/>
</dbReference>
<dbReference type="SUPFAM" id="SSF54909">
    <property type="entry name" value="Dimeric alpha+beta barrel"/>
    <property type="match status" value="1"/>
</dbReference>
<evidence type="ECO:0000313" key="2">
    <source>
        <dbReference type="EMBL" id="ESZ92455.1"/>
    </source>
</evidence>
<organism evidence="2 3">
    <name type="scientific">Sclerotinia borealis (strain F-4128)</name>
    <dbReference type="NCBI Taxonomy" id="1432307"/>
    <lineage>
        <taxon>Eukaryota</taxon>
        <taxon>Fungi</taxon>
        <taxon>Dikarya</taxon>
        <taxon>Ascomycota</taxon>
        <taxon>Pezizomycotina</taxon>
        <taxon>Leotiomycetes</taxon>
        <taxon>Helotiales</taxon>
        <taxon>Sclerotiniaceae</taxon>
        <taxon>Sclerotinia</taxon>
    </lineage>
</organism>
<protein>
    <recommendedName>
        <fullName evidence="1">ABM domain-containing protein</fullName>
    </recommendedName>
</protein>
<feature type="domain" description="ABM" evidence="1">
    <location>
        <begin position="49"/>
        <end position="101"/>
    </location>
</feature>
<name>W9CD36_SCLBF</name>
<dbReference type="EMBL" id="AYSA01000386">
    <property type="protein sequence ID" value="ESZ92455.1"/>
    <property type="molecule type" value="Genomic_DNA"/>
</dbReference>
<evidence type="ECO:0000259" key="1">
    <source>
        <dbReference type="Pfam" id="PF03992"/>
    </source>
</evidence>
<comment type="caution">
    <text evidence="2">The sequence shown here is derived from an EMBL/GenBank/DDBJ whole genome shotgun (WGS) entry which is preliminary data.</text>
</comment>
<dbReference type="Proteomes" id="UP000019487">
    <property type="component" value="Unassembled WGS sequence"/>
</dbReference>
<dbReference type="Pfam" id="PF03992">
    <property type="entry name" value="ABM"/>
    <property type="match status" value="1"/>
</dbReference>
<reference evidence="2 3" key="1">
    <citation type="journal article" date="2014" name="Genome Announc.">
        <title>Draft genome sequence of Sclerotinia borealis, a psychrophilic plant pathogenic fungus.</title>
        <authorList>
            <person name="Mardanov A.V."/>
            <person name="Beletsky A.V."/>
            <person name="Kadnikov V.V."/>
            <person name="Ignatov A.N."/>
            <person name="Ravin N.V."/>
        </authorList>
    </citation>
    <scope>NUCLEOTIDE SEQUENCE [LARGE SCALE GENOMIC DNA]</scope>
    <source>
        <strain evidence="3">F-4157</strain>
    </source>
</reference>
<dbReference type="AlphaFoldDB" id="W9CD36"/>
<dbReference type="OrthoDB" id="10011777at2759"/>
<sequence length="130" mass="14357">MAPIHCVAIITPAPGKEARVCDINFPFTLPLLPQANTPIHLQLRELLTGLGNNVEKHEKGVSKYQIFEQYSGEKGNVFVVQEIYEDEAAHEAHFKTSYFTALGKILPEEGVLGAPLDIKTIKPIAGFESR</sequence>
<accession>W9CD36</accession>
<dbReference type="HOGENOM" id="CLU_131496_9_2_1"/>
<evidence type="ECO:0000313" key="3">
    <source>
        <dbReference type="Proteomes" id="UP000019487"/>
    </source>
</evidence>
<gene>
    <name evidence="2" type="ORF">SBOR_7172</name>
</gene>
<proteinExistence type="predicted"/>